<keyword evidence="1" id="KW-0614">Plasmid</keyword>
<dbReference type="KEGG" id="mea:Mex_2p0264"/>
<keyword evidence="2" id="KW-1185">Reference proteome</keyword>
<name>C5B3X6_METEA</name>
<accession>C5B3X6</accession>
<gene>
    <name evidence="1" type="ordered locus">MexAM1_META2p0264</name>
</gene>
<dbReference type="AlphaFoldDB" id="C5B3X6"/>
<protein>
    <submittedName>
        <fullName evidence="1">Uncharacterized protein</fullName>
    </submittedName>
</protein>
<dbReference type="HOGENOM" id="CLU_2880696_0_0_5"/>
<reference evidence="1 2" key="1">
    <citation type="journal article" date="2009" name="PLoS ONE">
        <title>Methylobacterium genome sequences: a reference blueprint to investigate microbial metabolism of C1 compounds from natural and industrial sources.</title>
        <authorList>
            <person name="Vuilleumier S."/>
            <person name="Chistoserdova L."/>
            <person name="Lee M.-C."/>
            <person name="Bringel F."/>
            <person name="Lajus A."/>
            <person name="Zhou Y."/>
            <person name="Gourion B."/>
            <person name="Barbe V."/>
            <person name="Chang J."/>
            <person name="Cruveiller S."/>
            <person name="Dossat C."/>
            <person name="Gillett W."/>
            <person name="Gruffaz C."/>
            <person name="Haugen E."/>
            <person name="Hourcade E."/>
            <person name="Levy R."/>
            <person name="Mangenot S."/>
            <person name="Muller E."/>
            <person name="Nadalig T."/>
            <person name="Pagni M."/>
            <person name="Penny C."/>
            <person name="Peyraud R."/>
            <person name="Robinson D.G."/>
            <person name="Roche D."/>
            <person name="Rouy Z."/>
            <person name="Saenampechek C."/>
            <person name="Salvignol G."/>
            <person name="Vallenet D."/>
            <person name="Wu Z."/>
            <person name="Marx C.J."/>
            <person name="Vorholt J.A."/>
            <person name="Olson M.V."/>
            <person name="Kaul R."/>
            <person name="Weissenbach J."/>
            <person name="Medigue C."/>
            <person name="Lidstrom M.E."/>
        </authorList>
    </citation>
    <scope>NUCLEOTIDE SEQUENCE [LARGE SCALE GENOMIC DNA]</scope>
    <source>
        <strain evidence="2">ATCC 14718 / DSM 1338 / JCM 2805 / NCIMB 9133 / AM1</strain>
    </source>
</reference>
<organism evidence="1 2">
    <name type="scientific">Methylorubrum extorquens (strain ATCC 14718 / DSM 1338 / JCM 2805 / NCIMB 9133 / AM1)</name>
    <name type="common">Methylobacterium extorquens</name>
    <dbReference type="NCBI Taxonomy" id="272630"/>
    <lineage>
        <taxon>Bacteria</taxon>
        <taxon>Pseudomonadati</taxon>
        <taxon>Pseudomonadota</taxon>
        <taxon>Alphaproteobacteria</taxon>
        <taxon>Hyphomicrobiales</taxon>
        <taxon>Methylobacteriaceae</taxon>
        <taxon>Methylorubrum</taxon>
    </lineage>
</organism>
<evidence type="ECO:0000313" key="2">
    <source>
        <dbReference type="Proteomes" id="UP000009081"/>
    </source>
</evidence>
<dbReference type="Proteomes" id="UP000009081">
    <property type="component" value="Plasmid megaplasmid"/>
</dbReference>
<evidence type="ECO:0000313" key="1">
    <source>
        <dbReference type="EMBL" id="ACS43158.1"/>
    </source>
</evidence>
<dbReference type="EMBL" id="CP001511">
    <property type="protein sequence ID" value="ACS43158.1"/>
    <property type="molecule type" value="Genomic_DNA"/>
</dbReference>
<sequence>MAVTEDSPVRGDLRVWADSSIVCVLLDEAAKARPTGTAADRARPLELILRARIMLLSAERLTV</sequence>
<proteinExistence type="predicted"/>
<geneLocation type="plasmid" evidence="1 2">
    <name>megaplasmid</name>
</geneLocation>